<keyword evidence="2" id="KW-0456">Lyase</keyword>
<dbReference type="FunFam" id="1.10.12.10:FF:000001">
    <property type="entry name" value="Probable enoyl-CoA hydratase, mitochondrial"/>
    <property type="match status" value="1"/>
</dbReference>
<dbReference type="InterPro" id="IPR029045">
    <property type="entry name" value="ClpP/crotonase-like_dom_sf"/>
</dbReference>
<dbReference type="AlphaFoldDB" id="A0A1T5MPV6"/>
<dbReference type="STRING" id="688867.SAMN05660236_5959"/>
<name>A0A1T5MPV6_9BACT</name>
<dbReference type="GO" id="GO:0016836">
    <property type="term" value="F:hydro-lyase activity"/>
    <property type="evidence" value="ECO:0007669"/>
    <property type="project" value="UniProtKB-ARBA"/>
</dbReference>
<accession>A0A1T5MPV6</accession>
<keyword evidence="4" id="KW-1185">Reference proteome</keyword>
<evidence type="ECO:0000313" key="3">
    <source>
        <dbReference type="EMBL" id="SKC89899.1"/>
    </source>
</evidence>
<keyword evidence="3" id="KW-0413">Isomerase</keyword>
<sequence length="276" mass="30039">MSCERTVASVPNFSISMEYKFLKYSPEGGVFTISLNRPEVYNALNDDITFELQDAFKAVAKDDTARVVVLTGEGKAFCSGQDLKAAAGTEKRSFIDSLHKRYNPIIRAMRNLPIPIICRLNGVAAGAGCSLALACDVIVASEEATLIEVFVNIGLVPDSGSSYFLPRLVGKAKAFELCSMGTRVKAKEALDLGLINKVVASDQLDIAVKEYSDYFAVAPTKSIGLIKKMLDKATTATLDEALEYEAYCQEIAGNTQDYKEGVNAFLEKRKPDFKGK</sequence>
<organism evidence="3 4">
    <name type="scientific">Ohtaekwangia koreensis</name>
    <dbReference type="NCBI Taxonomy" id="688867"/>
    <lineage>
        <taxon>Bacteria</taxon>
        <taxon>Pseudomonadati</taxon>
        <taxon>Bacteroidota</taxon>
        <taxon>Cytophagia</taxon>
        <taxon>Cytophagales</taxon>
        <taxon>Fulvivirgaceae</taxon>
        <taxon>Ohtaekwangia</taxon>
    </lineage>
</organism>
<dbReference type="PANTHER" id="PTHR43459:SF1">
    <property type="entry name" value="EG:BACN32G11.4 PROTEIN"/>
    <property type="match status" value="1"/>
</dbReference>
<dbReference type="InterPro" id="IPR001753">
    <property type="entry name" value="Enoyl-CoA_hydra/iso"/>
</dbReference>
<comment type="similarity">
    <text evidence="1">Belongs to the enoyl-CoA hydratase/isomerase family.</text>
</comment>
<dbReference type="Gene3D" id="1.10.12.10">
    <property type="entry name" value="Lyase 2-enoyl-coa Hydratase, Chain A, domain 2"/>
    <property type="match status" value="1"/>
</dbReference>
<dbReference type="InterPro" id="IPR014748">
    <property type="entry name" value="Enoyl-CoA_hydra_C"/>
</dbReference>
<protein>
    <submittedName>
        <fullName evidence="3">2-(1,2-epoxy-1,2-dihydrophenyl)acetyl-CoA isomerase</fullName>
    </submittedName>
</protein>
<gene>
    <name evidence="3" type="ORF">SAMN05660236_5959</name>
</gene>
<dbReference type="GO" id="GO:0016853">
    <property type="term" value="F:isomerase activity"/>
    <property type="evidence" value="ECO:0007669"/>
    <property type="project" value="UniProtKB-KW"/>
</dbReference>
<evidence type="ECO:0000256" key="2">
    <source>
        <dbReference type="ARBA" id="ARBA00023239"/>
    </source>
</evidence>
<dbReference type="Proteomes" id="UP000190961">
    <property type="component" value="Unassembled WGS sequence"/>
</dbReference>
<evidence type="ECO:0000313" key="4">
    <source>
        <dbReference type="Proteomes" id="UP000190961"/>
    </source>
</evidence>
<dbReference type="PANTHER" id="PTHR43459">
    <property type="entry name" value="ENOYL-COA HYDRATASE"/>
    <property type="match status" value="1"/>
</dbReference>
<dbReference type="Gene3D" id="3.90.226.10">
    <property type="entry name" value="2-enoyl-CoA Hydratase, Chain A, domain 1"/>
    <property type="match status" value="1"/>
</dbReference>
<dbReference type="EMBL" id="FUZU01000005">
    <property type="protein sequence ID" value="SKC89899.1"/>
    <property type="molecule type" value="Genomic_DNA"/>
</dbReference>
<dbReference type="CDD" id="cd06558">
    <property type="entry name" value="crotonase-like"/>
    <property type="match status" value="1"/>
</dbReference>
<dbReference type="SUPFAM" id="SSF52096">
    <property type="entry name" value="ClpP/crotonase"/>
    <property type="match status" value="1"/>
</dbReference>
<reference evidence="3 4" key="1">
    <citation type="submission" date="2017-02" db="EMBL/GenBank/DDBJ databases">
        <authorList>
            <person name="Peterson S.W."/>
        </authorList>
    </citation>
    <scope>NUCLEOTIDE SEQUENCE [LARGE SCALE GENOMIC DNA]</scope>
    <source>
        <strain evidence="3 4">DSM 25262</strain>
    </source>
</reference>
<evidence type="ECO:0000256" key="1">
    <source>
        <dbReference type="ARBA" id="ARBA00005254"/>
    </source>
</evidence>
<proteinExistence type="inferred from homology"/>
<dbReference type="Pfam" id="PF00378">
    <property type="entry name" value="ECH_1"/>
    <property type="match status" value="1"/>
</dbReference>